<dbReference type="RefSeq" id="WP_036311316.1">
    <property type="nucleotide sequence ID" value="NZ_JRQD01000001.1"/>
</dbReference>
<proteinExistence type="predicted"/>
<evidence type="ECO:0000313" key="2">
    <source>
        <dbReference type="Proteomes" id="UP000029999"/>
    </source>
</evidence>
<dbReference type="Gene3D" id="1.10.10.410">
    <property type="match status" value="1"/>
</dbReference>
<dbReference type="GO" id="GO:0016884">
    <property type="term" value="F:carbon-nitrogen ligase activity, with glutamine as amido-N-donor"/>
    <property type="evidence" value="ECO:0007669"/>
    <property type="project" value="InterPro"/>
</dbReference>
<sequence length="153" mass="16664">MPAEASPLKVTIQDNVKDAMRAKDKDRLNVLRQITASIKQVEVDNRADLSDDDIIVILTKMTKQRREALDQYENASRDDLASIEKAELVIIEEFLPEALSEAEIAEAVQAAITEAGASSIKDMGAVMNVLRPKIQGRADMSAVSGQVKAALSN</sequence>
<comment type="caution">
    <text evidence="1">The sequence shown here is derived from an EMBL/GenBank/DDBJ whole genome shotgun (WGS) entry which is preliminary data.</text>
</comment>
<organism evidence="1 2">
    <name type="scientific">Methylophaga thiooxydans</name>
    <dbReference type="NCBI Taxonomy" id="392484"/>
    <lineage>
        <taxon>Bacteria</taxon>
        <taxon>Pseudomonadati</taxon>
        <taxon>Pseudomonadota</taxon>
        <taxon>Gammaproteobacteria</taxon>
        <taxon>Thiotrichales</taxon>
        <taxon>Piscirickettsiaceae</taxon>
        <taxon>Methylophaga</taxon>
    </lineage>
</organism>
<dbReference type="PANTHER" id="PTHR28055:SF1">
    <property type="entry name" value="ALTERED INHERITANCE OF MITOCHONDRIA PROTEIN 41, MITOCHONDRIAL"/>
    <property type="match status" value="1"/>
</dbReference>
<accession>A0A0A0BJR1</accession>
<dbReference type="InterPro" id="IPR042184">
    <property type="entry name" value="YqeY/Aim41_N"/>
</dbReference>
<dbReference type="Pfam" id="PF09424">
    <property type="entry name" value="YqeY"/>
    <property type="match status" value="1"/>
</dbReference>
<dbReference type="AlphaFoldDB" id="A0A0A0BJR1"/>
<gene>
    <name evidence="1" type="ORF">LP43_0339</name>
</gene>
<reference evidence="1 2" key="1">
    <citation type="submission" date="2014-09" db="EMBL/GenBank/DDBJ databases">
        <authorList>
            <person name="Grob C."/>
            <person name="Taubert M."/>
            <person name="Howat A.M."/>
            <person name="Burns O.J."/>
            <person name="Dixon J.L."/>
            <person name="Chen Y."/>
            <person name="Murrell J.C."/>
        </authorList>
    </citation>
    <scope>NUCLEOTIDE SEQUENCE [LARGE SCALE GENOMIC DNA]</scope>
    <source>
        <strain evidence="1">L4</strain>
    </source>
</reference>
<dbReference type="InterPro" id="IPR019004">
    <property type="entry name" value="YqeY/Aim41"/>
</dbReference>
<dbReference type="InterPro" id="IPR023168">
    <property type="entry name" value="GatB_Yqey_C_2"/>
</dbReference>
<dbReference type="STRING" id="392484.LP43_0339"/>
<dbReference type="SUPFAM" id="SSF89095">
    <property type="entry name" value="GatB/YqeY motif"/>
    <property type="match status" value="1"/>
</dbReference>
<protein>
    <submittedName>
        <fullName evidence="1">Transamidase GatB domain protein</fullName>
    </submittedName>
</protein>
<dbReference type="Gene3D" id="1.10.1510.10">
    <property type="entry name" value="Uncharacterised protein YqeY/AIM41 PF09424, N-terminal domain"/>
    <property type="match status" value="1"/>
</dbReference>
<dbReference type="Proteomes" id="UP000029999">
    <property type="component" value="Unassembled WGS sequence"/>
</dbReference>
<name>A0A0A0BJR1_9GAMM</name>
<dbReference type="InterPro" id="IPR003789">
    <property type="entry name" value="Asn/Gln_tRNA_amidoTrase-B-like"/>
</dbReference>
<evidence type="ECO:0000313" key="1">
    <source>
        <dbReference type="EMBL" id="KGM07922.1"/>
    </source>
</evidence>
<dbReference type="PANTHER" id="PTHR28055">
    <property type="entry name" value="ALTERED INHERITANCE OF MITOCHONDRIA PROTEIN 41, MITOCHONDRIAL"/>
    <property type="match status" value="1"/>
</dbReference>
<dbReference type="EMBL" id="JRQD01000001">
    <property type="protein sequence ID" value="KGM07922.1"/>
    <property type="molecule type" value="Genomic_DNA"/>
</dbReference>